<feature type="compositionally biased region" description="Basic and acidic residues" evidence="1">
    <location>
        <begin position="251"/>
        <end position="272"/>
    </location>
</feature>
<feature type="compositionally biased region" description="Basic and acidic residues" evidence="1">
    <location>
        <begin position="298"/>
        <end position="312"/>
    </location>
</feature>
<feature type="region of interest" description="Disordered" evidence="1">
    <location>
        <begin position="1"/>
        <end position="22"/>
    </location>
</feature>
<evidence type="ECO:0000313" key="2">
    <source>
        <dbReference type="EMBL" id="QRK69410.1"/>
    </source>
</evidence>
<feature type="region of interest" description="Disordered" evidence="1">
    <location>
        <begin position="328"/>
        <end position="386"/>
    </location>
</feature>
<organism evidence="2">
    <name type="scientific">Solenopsis invicta-associated densovirus</name>
    <dbReference type="NCBI Taxonomy" id="2810814"/>
    <lineage>
        <taxon>Viruses</taxon>
        <taxon>Monodnaviria</taxon>
        <taxon>Shotokuvirae</taxon>
        <taxon>Cossaviricota</taxon>
        <taxon>Quintoviricetes</taxon>
        <taxon>Piccovirales</taxon>
        <taxon>Parvoviridae</taxon>
        <taxon>Densovirinae</taxon>
    </lineage>
</organism>
<dbReference type="EMBL" id="MT860235">
    <property type="protein sequence ID" value="QRK69410.1"/>
    <property type="molecule type" value="Genomic_DNA"/>
</dbReference>
<accession>A0A891H651</accession>
<sequence>MVTSHDDATPRSPAGYIRGESRRARQSRPCLAARNIRFVRINNPIVYAFPVLEATPSVMEYSAWTWSDQIYNKEEAPTITNKNGTVIYIAPRRYVVQYRKIHKDSPDISEEQIQQITRIVLREHDYRTAPEPLHSLDSIFQLLGRPSGPVIYANLTNISSQQIKRKLYQQITDVLEENYQPWITWIQHMNDNERPSAYPTRDLPSLEKVLTTRQTDLETTRLQNPAIPWRYKEMVLYSHIATSRQSRVLPDRLRTLERRDENQQRKEKEKQAALKKIFINRARAAKRTRDQMSPSPSPERRSPRPRTPRDWEAESDDDLILLEVIEHLENGTHSSSTKRTKSPTGNSQQPSTSRHQASPPLITETTTTSSSREPQQATTSHAHEPELASTLERQLKDVQKLLPLRSKLDGLSDSCYIVSATVSKQQISMEVRLGQP</sequence>
<protein>
    <submittedName>
        <fullName evidence="2">Non structural protein 2</fullName>
    </submittedName>
</protein>
<gene>
    <name evidence="2" type="primary">NS2</name>
</gene>
<proteinExistence type="predicted"/>
<feature type="compositionally biased region" description="Polar residues" evidence="1">
    <location>
        <begin position="342"/>
        <end position="356"/>
    </location>
</feature>
<reference evidence="2" key="1">
    <citation type="journal article" date="2021" name="Virol. J.">
        <title>Ever-increasing viral diversity associated with the red imported fire ant Solenopsis invicta (Formicidae: Hymenoptera).</title>
        <authorList>
            <person name="Xavier C.A.D."/>
            <person name="Allen M.L."/>
            <person name="Whitfield A.E."/>
        </authorList>
    </citation>
    <scope>NUCLEOTIDE SEQUENCE</scope>
    <source>
        <strain evidence="2">A:Mississipi</strain>
    </source>
</reference>
<feature type="region of interest" description="Disordered" evidence="1">
    <location>
        <begin position="251"/>
        <end position="316"/>
    </location>
</feature>
<evidence type="ECO:0000256" key="1">
    <source>
        <dbReference type="SAM" id="MobiDB-lite"/>
    </source>
</evidence>
<name>A0A891H651_9VIRU</name>